<keyword evidence="5" id="KW-1185">Reference proteome</keyword>
<dbReference type="GO" id="GO:0016747">
    <property type="term" value="F:acyltransferase activity, transferring groups other than amino-acyl groups"/>
    <property type="evidence" value="ECO:0007669"/>
    <property type="project" value="InterPro"/>
</dbReference>
<dbReference type="Proteomes" id="UP000623269">
    <property type="component" value="Unassembled WGS sequence"/>
</dbReference>
<dbReference type="SUPFAM" id="SSF55729">
    <property type="entry name" value="Acyl-CoA N-acyltransferases (Nat)"/>
    <property type="match status" value="1"/>
</dbReference>
<evidence type="ECO:0000256" key="1">
    <source>
        <dbReference type="ARBA" id="ARBA00022679"/>
    </source>
</evidence>
<dbReference type="PANTHER" id="PTHR43800:SF1">
    <property type="entry name" value="PEPTIDYL-LYSINE N-ACETYLTRANSFERASE YJAB"/>
    <property type="match status" value="1"/>
</dbReference>
<dbReference type="Pfam" id="PF13508">
    <property type="entry name" value="Acetyltransf_7"/>
    <property type="match status" value="1"/>
</dbReference>
<organism evidence="4 5">
    <name type="scientific">Mobilitalea sibirica</name>
    <dbReference type="NCBI Taxonomy" id="1462919"/>
    <lineage>
        <taxon>Bacteria</taxon>
        <taxon>Bacillati</taxon>
        <taxon>Bacillota</taxon>
        <taxon>Clostridia</taxon>
        <taxon>Lachnospirales</taxon>
        <taxon>Lachnospiraceae</taxon>
        <taxon>Mobilitalea</taxon>
    </lineage>
</organism>
<evidence type="ECO:0000256" key="2">
    <source>
        <dbReference type="ARBA" id="ARBA00023315"/>
    </source>
</evidence>
<dbReference type="Gene3D" id="3.40.630.30">
    <property type="match status" value="1"/>
</dbReference>
<evidence type="ECO:0000313" key="5">
    <source>
        <dbReference type="Proteomes" id="UP000623269"/>
    </source>
</evidence>
<gene>
    <name evidence="4" type="ORF">I5677_09770</name>
</gene>
<dbReference type="InterPro" id="IPR016181">
    <property type="entry name" value="Acyl_CoA_acyltransferase"/>
</dbReference>
<keyword evidence="2" id="KW-0012">Acyltransferase</keyword>
<sequence>MIQIVKAQVEDLQDVLTLQKLAYQSEAMLNNDFTIPPLTETLEQLSETFKSVTILKAIEDSTNEIVGAVRGQAKDHNLLIGRLIVHPRMQNRGIGKQLLRQIEAYFPGYRYELFTSEKSLKNLSLYQKEGYRPYRKEQLSERVTIIYLEK</sequence>
<dbReference type="AlphaFoldDB" id="A0A8J7KZX9"/>
<dbReference type="PANTHER" id="PTHR43800">
    <property type="entry name" value="PEPTIDYL-LYSINE N-ACETYLTRANSFERASE YJAB"/>
    <property type="match status" value="1"/>
</dbReference>
<dbReference type="CDD" id="cd04301">
    <property type="entry name" value="NAT_SF"/>
    <property type="match status" value="1"/>
</dbReference>
<proteinExistence type="predicted"/>
<evidence type="ECO:0000259" key="3">
    <source>
        <dbReference type="PROSITE" id="PS51186"/>
    </source>
</evidence>
<accession>A0A8J7KZX9</accession>
<protein>
    <submittedName>
        <fullName evidence="4">GNAT family N-acetyltransferase</fullName>
    </submittedName>
</protein>
<feature type="domain" description="N-acetyltransferase" evidence="3">
    <location>
        <begin position="2"/>
        <end position="150"/>
    </location>
</feature>
<name>A0A8J7KZX9_9FIRM</name>
<dbReference type="InterPro" id="IPR000182">
    <property type="entry name" value="GNAT_dom"/>
</dbReference>
<dbReference type="PROSITE" id="PS51186">
    <property type="entry name" value="GNAT"/>
    <property type="match status" value="1"/>
</dbReference>
<reference evidence="4" key="1">
    <citation type="submission" date="2020-12" db="EMBL/GenBank/DDBJ databases">
        <title>M. sibirica DSM 26468T genome.</title>
        <authorList>
            <person name="Thieme N."/>
            <person name="Rettenmaier R."/>
            <person name="Zverlov V."/>
            <person name="Liebl W."/>
        </authorList>
    </citation>
    <scope>NUCLEOTIDE SEQUENCE</scope>
    <source>
        <strain evidence="4">DSM 26468</strain>
    </source>
</reference>
<dbReference type="EMBL" id="JAEAGR010000009">
    <property type="protein sequence ID" value="MBH1941178.1"/>
    <property type="molecule type" value="Genomic_DNA"/>
</dbReference>
<dbReference type="RefSeq" id="WP_197661401.1">
    <property type="nucleotide sequence ID" value="NZ_JAEAGR010000009.1"/>
</dbReference>
<evidence type="ECO:0000313" key="4">
    <source>
        <dbReference type="EMBL" id="MBH1941178.1"/>
    </source>
</evidence>
<comment type="caution">
    <text evidence="4">The sequence shown here is derived from an EMBL/GenBank/DDBJ whole genome shotgun (WGS) entry which is preliminary data.</text>
</comment>
<keyword evidence="1" id="KW-0808">Transferase</keyword>